<gene>
    <name evidence="2" type="ORF">NKR19_g2304</name>
</gene>
<evidence type="ECO:0000313" key="2">
    <source>
        <dbReference type="EMBL" id="KAJ9161419.1"/>
    </source>
</evidence>
<dbReference type="EMBL" id="JANBVN010000023">
    <property type="protein sequence ID" value="KAJ9161419.1"/>
    <property type="molecule type" value="Genomic_DNA"/>
</dbReference>
<accession>A0AA38VZZ7</accession>
<proteinExistence type="predicted"/>
<feature type="transmembrane region" description="Helical" evidence="1">
    <location>
        <begin position="87"/>
        <end position="108"/>
    </location>
</feature>
<organism evidence="2 3">
    <name type="scientific">Coniochaeta hoffmannii</name>
    <dbReference type="NCBI Taxonomy" id="91930"/>
    <lineage>
        <taxon>Eukaryota</taxon>
        <taxon>Fungi</taxon>
        <taxon>Dikarya</taxon>
        <taxon>Ascomycota</taxon>
        <taxon>Pezizomycotina</taxon>
        <taxon>Sordariomycetes</taxon>
        <taxon>Sordariomycetidae</taxon>
        <taxon>Coniochaetales</taxon>
        <taxon>Coniochaetaceae</taxon>
        <taxon>Coniochaeta</taxon>
    </lineage>
</organism>
<keyword evidence="1" id="KW-0812">Transmembrane</keyword>
<comment type="caution">
    <text evidence="2">The sequence shown here is derived from an EMBL/GenBank/DDBJ whole genome shotgun (WGS) entry which is preliminary data.</text>
</comment>
<name>A0AA38VZZ7_9PEZI</name>
<sequence length="165" mass="18156">MDTNEDPTKEGPSPIPHPTMREAIGLFLSTSPKLDPNNNPNPVHVSLARQGYRLQSAWLRIPDRYGFFSPGPVQAQEFQGRVLADALASYLLFESLMAALVVILVAILDPAKAGFNPLLLGSGVLTALSIPCWLQHWVLAFAECRRAVCEAEVRHRKGKRRLGST</sequence>
<evidence type="ECO:0000256" key="1">
    <source>
        <dbReference type="SAM" id="Phobius"/>
    </source>
</evidence>
<keyword evidence="1" id="KW-1133">Transmembrane helix</keyword>
<reference evidence="2" key="1">
    <citation type="submission" date="2022-07" db="EMBL/GenBank/DDBJ databases">
        <title>Fungi with potential for degradation of polypropylene.</title>
        <authorList>
            <person name="Gostincar C."/>
        </authorList>
    </citation>
    <scope>NUCLEOTIDE SEQUENCE</scope>
    <source>
        <strain evidence="2">EXF-13287</strain>
    </source>
</reference>
<dbReference type="AlphaFoldDB" id="A0AA38VZZ7"/>
<evidence type="ECO:0000313" key="3">
    <source>
        <dbReference type="Proteomes" id="UP001174691"/>
    </source>
</evidence>
<keyword evidence="3" id="KW-1185">Reference proteome</keyword>
<feature type="transmembrane region" description="Helical" evidence="1">
    <location>
        <begin position="114"/>
        <end position="134"/>
    </location>
</feature>
<dbReference type="Proteomes" id="UP001174691">
    <property type="component" value="Unassembled WGS sequence"/>
</dbReference>
<keyword evidence="1" id="KW-0472">Membrane</keyword>
<protein>
    <submittedName>
        <fullName evidence="2">Uncharacterized protein</fullName>
    </submittedName>
</protein>